<protein>
    <submittedName>
        <fullName evidence="2">DNA-binding protein</fullName>
    </submittedName>
</protein>
<dbReference type="Proteomes" id="UP000298285">
    <property type="component" value="Unassembled WGS sequence"/>
</dbReference>
<dbReference type="InterPro" id="IPR009061">
    <property type="entry name" value="DNA-bd_dom_put_sf"/>
</dbReference>
<comment type="caution">
    <text evidence="2">The sequence shown here is derived from an EMBL/GenBank/DDBJ whole genome shotgun (WGS) entry which is preliminary data.</text>
</comment>
<dbReference type="GO" id="GO:0003677">
    <property type="term" value="F:DNA binding"/>
    <property type="evidence" value="ECO:0007669"/>
    <property type="project" value="UniProtKB-KW"/>
</dbReference>
<dbReference type="InterPro" id="IPR041657">
    <property type="entry name" value="HTH_17"/>
</dbReference>
<accession>A0A4Y9IKW3</accession>
<organism evidence="2 3">
    <name type="scientific">Dysgonomonas mossii</name>
    <dbReference type="NCBI Taxonomy" id="163665"/>
    <lineage>
        <taxon>Bacteria</taxon>
        <taxon>Pseudomonadati</taxon>
        <taxon>Bacteroidota</taxon>
        <taxon>Bacteroidia</taxon>
        <taxon>Bacteroidales</taxon>
        <taxon>Dysgonomonadaceae</taxon>
        <taxon>Dysgonomonas</taxon>
    </lineage>
</organism>
<gene>
    <name evidence="2" type="ORF">E4T88_13955</name>
</gene>
<dbReference type="OrthoDB" id="1028798at2"/>
<sequence length="110" mass="12988">MSHHLNQNYMDKEFIMLEKNVFNKMLDRINHLEKYVGILCLRHTPADLLIWLDTQQVCSILCIGPKALQKYRDAGKIGFSQVGRKNFYLKSDIEVFLKTVVKVKNKYNKR</sequence>
<keyword evidence="2" id="KW-0238">DNA-binding</keyword>
<feature type="domain" description="Helix-turn-helix" evidence="1">
    <location>
        <begin position="51"/>
        <end position="98"/>
    </location>
</feature>
<dbReference type="PANTHER" id="PTHR34585:SF22">
    <property type="entry name" value="HELIX-TURN-HELIX DOMAIN-CONTAINING PROTEIN"/>
    <property type="match status" value="1"/>
</dbReference>
<reference evidence="2 3" key="1">
    <citation type="submission" date="2019-03" db="EMBL/GenBank/DDBJ databases">
        <title>Diversity of the mouse oral microbiome.</title>
        <authorList>
            <person name="Joseph S."/>
            <person name="Aduse-Opoku J."/>
            <person name="Curtis M."/>
            <person name="Wade W."/>
            <person name="Hashim A."/>
        </authorList>
    </citation>
    <scope>NUCLEOTIDE SEQUENCE [LARGE SCALE GENOMIC DNA]</scope>
    <source>
        <strain evidence="2 3">P11</strain>
    </source>
</reference>
<evidence type="ECO:0000313" key="2">
    <source>
        <dbReference type="EMBL" id="TFU87204.1"/>
    </source>
</evidence>
<name>A0A4Y9IKW3_9BACT</name>
<evidence type="ECO:0000259" key="1">
    <source>
        <dbReference type="Pfam" id="PF12728"/>
    </source>
</evidence>
<evidence type="ECO:0000313" key="3">
    <source>
        <dbReference type="Proteomes" id="UP000298285"/>
    </source>
</evidence>
<proteinExistence type="predicted"/>
<dbReference type="AlphaFoldDB" id="A0A4Y9IKW3"/>
<dbReference type="Pfam" id="PF12728">
    <property type="entry name" value="HTH_17"/>
    <property type="match status" value="1"/>
</dbReference>
<dbReference type="SUPFAM" id="SSF46955">
    <property type="entry name" value="Putative DNA-binding domain"/>
    <property type="match status" value="1"/>
</dbReference>
<dbReference type="EMBL" id="SPPK01000005">
    <property type="protein sequence ID" value="TFU87204.1"/>
    <property type="molecule type" value="Genomic_DNA"/>
</dbReference>
<dbReference type="PANTHER" id="PTHR34585">
    <property type="match status" value="1"/>
</dbReference>